<keyword evidence="3" id="KW-1185">Reference proteome</keyword>
<dbReference type="AlphaFoldDB" id="A0AAX6GC36"/>
<feature type="compositionally biased region" description="Polar residues" evidence="1">
    <location>
        <begin position="115"/>
        <end position="127"/>
    </location>
</feature>
<feature type="compositionally biased region" description="Low complexity" evidence="1">
    <location>
        <begin position="264"/>
        <end position="276"/>
    </location>
</feature>
<protein>
    <submittedName>
        <fullName evidence="2">Uncharacterized protein</fullName>
    </submittedName>
</protein>
<proteinExistence type="predicted"/>
<reference evidence="2" key="2">
    <citation type="submission" date="2023-04" db="EMBL/GenBank/DDBJ databases">
        <authorList>
            <person name="Bruccoleri R.E."/>
            <person name="Oakeley E.J."/>
            <person name="Faust A.-M."/>
            <person name="Dessus-Babus S."/>
            <person name="Altorfer M."/>
            <person name="Burckhardt D."/>
            <person name="Oertli M."/>
            <person name="Naumann U."/>
            <person name="Petersen F."/>
            <person name="Wong J."/>
        </authorList>
    </citation>
    <scope>NUCLEOTIDE SEQUENCE</scope>
    <source>
        <strain evidence="2">GSM-AAB239-AS_SAM_17_03QT</strain>
        <tissue evidence="2">Leaf</tissue>
    </source>
</reference>
<feature type="compositionally biased region" description="Basic and acidic residues" evidence="1">
    <location>
        <begin position="93"/>
        <end position="112"/>
    </location>
</feature>
<organism evidence="2 3">
    <name type="scientific">Iris pallida</name>
    <name type="common">Sweet iris</name>
    <dbReference type="NCBI Taxonomy" id="29817"/>
    <lineage>
        <taxon>Eukaryota</taxon>
        <taxon>Viridiplantae</taxon>
        <taxon>Streptophyta</taxon>
        <taxon>Embryophyta</taxon>
        <taxon>Tracheophyta</taxon>
        <taxon>Spermatophyta</taxon>
        <taxon>Magnoliopsida</taxon>
        <taxon>Liliopsida</taxon>
        <taxon>Asparagales</taxon>
        <taxon>Iridaceae</taxon>
        <taxon>Iridoideae</taxon>
        <taxon>Irideae</taxon>
        <taxon>Iris</taxon>
    </lineage>
</organism>
<evidence type="ECO:0000256" key="1">
    <source>
        <dbReference type="SAM" id="MobiDB-lite"/>
    </source>
</evidence>
<gene>
    <name evidence="2" type="ORF">M6B38_372545</name>
</gene>
<evidence type="ECO:0000313" key="3">
    <source>
        <dbReference type="Proteomes" id="UP001140949"/>
    </source>
</evidence>
<dbReference type="EMBL" id="JANAVB010020999">
    <property type="protein sequence ID" value="KAJ6826249.1"/>
    <property type="molecule type" value="Genomic_DNA"/>
</dbReference>
<dbReference type="Proteomes" id="UP001140949">
    <property type="component" value="Unassembled WGS sequence"/>
</dbReference>
<feature type="compositionally biased region" description="Basic and acidic residues" evidence="1">
    <location>
        <begin position="197"/>
        <end position="208"/>
    </location>
</feature>
<accession>A0AAX6GC36</accession>
<feature type="region of interest" description="Disordered" evidence="1">
    <location>
        <begin position="59"/>
        <end position="208"/>
    </location>
</feature>
<dbReference type="PANTHER" id="PTHR34802:SF1">
    <property type="entry name" value="CHORISMATE SYNTHASE"/>
    <property type="match status" value="1"/>
</dbReference>
<sequence length="1058" mass="116865">MSLEKENQAIPSPPAEKNSKKLCYTRKFLLSLSKLDVCKKLPSGLDASILSELVDASGGAYERRPHSQNRLESSGGYVRGGQGRWETRSSGSSDKDGEPQPDREPLVQDTGRRFGNQTRRIWPNSEQDGLLGSGAFPRSAEYTGTPTPKARGNGHYQLNKSNEPYQPPRPYKAAPYSRKDFTDSYNDETFGSSECSSEDRAEEERKRRASFELMRKEQHNTLQEKHKANPENRKDVDIFAMLGNSTAGKNIRSGDKSDGTVAASLSHNDSSKSSLHIQTPGARPLVPPGFASASVEKILSVQSSNTSHTLEAGSGLIANDHSLNIMEKDQDKKNISAAYYTQFNMEKNEAKNISDLFVNANEKPVAPISSARVLEQALDSENVSGMATSIEELTEVWEDDIGNDFKHKNETVSEVMNTASQDHSTTILEKLFSSALSRNFGNSPNATERQVVKEDEENWSPELSDSSKFAHWFRTEEKNSIEDFSSRDLLSLINEKVNTQVSTSPNERTAEPISTGSPLENIESVLKLHSFSPMSLVVQKPDQYSQVDKKSPSSAVLTCEDLEQAILAEATDSSPSLQQPSIQVAWASFDGNQKEQKVDVDDHASQHLLFLLQKGTGLKELISSPGPDLIESSDRIAASEVTGSLNLHIPDNAVVRDAEMVKSCEKSITLETFFGSAFMDELHSAEAPVSAKRDPIATYNNTDIMQQHALQFPHADGSFFSSVPSESRSNKIIHEGEILAFDNTQKNPNMSVPWVGGYSDSSIEGPKRHGMGIEEGGMDIHLPEEDNLFTVGDTLKPVTSDPFPFDNAHKTEEFLRRNTIDDLNNRLCGAMVGDGERLRTRVPEGPSPLHDGPFIVPNNLYNHIHGRPSAQKYPHQMNQTRPLYPPLDRIAQRNALMNFVGPDGLHHDPHHFPGNVIPRHAFSSVGAPRFDPTVVHHPMLQHMPVPGNFPPYHPMQGLPGGIPPFQATNHMSGYIPDMNNIHDFSVHHQQPNYGGGFGMGLPESVTQGSGGHQPETLKRLIEMEIRANSKQNHPSVGSHIPGMPGIYSPELDMNFRYR</sequence>
<dbReference type="PANTHER" id="PTHR34802">
    <property type="entry name" value="CHORISMATE SYNTHASE"/>
    <property type="match status" value="1"/>
</dbReference>
<feature type="region of interest" description="Disordered" evidence="1">
    <location>
        <begin position="249"/>
        <end position="281"/>
    </location>
</feature>
<name>A0AAX6GC36_IRIPA</name>
<reference evidence="2" key="1">
    <citation type="journal article" date="2023" name="GigaByte">
        <title>Genome assembly of the bearded iris, Iris pallida Lam.</title>
        <authorList>
            <person name="Bruccoleri R.E."/>
            <person name="Oakeley E.J."/>
            <person name="Faust A.M.E."/>
            <person name="Altorfer M."/>
            <person name="Dessus-Babus S."/>
            <person name="Burckhardt D."/>
            <person name="Oertli M."/>
            <person name="Naumann U."/>
            <person name="Petersen F."/>
            <person name="Wong J."/>
        </authorList>
    </citation>
    <scope>NUCLEOTIDE SEQUENCE</scope>
    <source>
        <strain evidence="2">GSM-AAB239-AS_SAM_17_03QT</strain>
    </source>
</reference>
<evidence type="ECO:0000313" key="2">
    <source>
        <dbReference type="EMBL" id="KAJ6826249.1"/>
    </source>
</evidence>
<feature type="compositionally biased region" description="Polar residues" evidence="1">
    <location>
        <begin position="183"/>
        <end position="195"/>
    </location>
</feature>
<comment type="caution">
    <text evidence="2">The sequence shown here is derived from an EMBL/GenBank/DDBJ whole genome shotgun (WGS) entry which is preliminary data.</text>
</comment>